<proteinExistence type="predicted"/>
<evidence type="ECO:0008006" key="4">
    <source>
        <dbReference type="Google" id="ProtNLM"/>
    </source>
</evidence>
<feature type="transmembrane region" description="Helical" evidence="1">
    <location>
        <begin position="122"/>
        <end position="142"/>
    </location>
</feature>
<gene>
    <name evidence="2" type="ORF">NE695_05320</name>
</gene>
<keyword evidence="1" id="KW-0472">Membrane</keyword>
<feature type="transmembrane region" description="Helical" evidence="1">
    <location>
        <begin position="187"/>
        <end position="206"/>
    </location>
</feature>
<name>A0ABT1RXC7_9FIRM</name>
<keyword evidence="1" id="KW-1133">Transmembrane helix</keyword>
<accession>A0ABT1RXC7</accession>
<feature type="transmembrane region" description="Helical" evidence="1">
    <location>
        <begin position="92"/>
        <end position="110"/>
    </location>
</feature>
<sequence length="218" mass="24126">MDKLETSKIAKRFVRESRYRIVATASLSFSANLLYALYHGALGMANQSLWFMAMCAYYTILSAMRFSAVLCERKSNSAAPVDTEYFVMKLSGILLAVLSFVLTGAIYLSLAENIVTEHDSVMMITIAAYTFYKITMAIIRAVKQRKNSTPLLATIRRIGYADAAVSVLTLQRSMLASFGNINDFSARMMNILTGAAVCLFVWMLGVTSTRKGIKKEGV</sequence>
<evidence type="ECO:0000256" key="1">
    <source>
        <dbReference type="SAM" id="Phobius"/>
    </source>
</evidence>
<keyword evidence="3" id="KW-1185">Reference proteome</keyword>
<comment type="caution">
    <text evidence="2">The sequence shown here is derived from an EMBL/GenBank/DDBJ whole genome shotgun (WGS) entry which is preliminary data.</text>
</comment>
<evidence type="ECO:0000313" key="2">
    <source>
        <dbReference type="EMBL" id="MCQ4839335.1"/>
    </source>
</evidence>
<dbReference type="Proteomes" id="UP001524473">
    <property type="component" value="Unassembled WGS sequence"/>
</dbReference>
<reference evidence="2 3" key="1">
    <citation type="submission" date="2022-06" db="EMBL/GenBank/DDBJ databases">
        <title>Isolation of gut microbiota from human fecal samples.</title>
        <authorList>
            <person name="Pamer E.G."/>
            <person name="Barat B."/>
            <person name="Waligurski E."/>
            <person name="Medina S."/>
            <person name="Paddock L."/>
            <person name="Mostad J."/>
        </authorList>
    </citation>
    <scope>NUCLEOTIDE SEQUENCE [LARGE SCALE GENOMIC DNA]</scope>
    <source>
        <strain evidence="2 3">DFI.9.73</strain>
    </source>
</reference>
<evidence type="ECO:0000313" key="3">
    <source>
        <dbReference type="Proteomes" id="UP001524473"/>
    </source>
</evidence>
<organism evidence="2 3">
    <name type="scientific">Neglectibacter timonensis</name>
    <dbReference type="NCBI Taxonomy" id="1776382"/>
    <lineage>
        <taxon>Bacteria</taxon>
        <taxon>Bacillati</taxon>
        <taxon>Bacillota</taxon>
        <taxon>Clostridia</taxon>
        <taxon>Eubacteriales</taxon>
        <taxon>Oscillospiraceae</taxon>
        <taxon>Neglectibacter</taxon>
    </lineage>
</organism>
<dbReference type="RefSeq" id="WP_256191664.1">
    <property type="nucleotide sequence ID" value="NZ_CATZHN010000018.1"/>
</dbReference>
<protein>
    <recommendedName>
        <fullName evidence="4">Cation efflux family protein</fullName>
    </recommendedName>
</protein>
<feature type="transmembrane region" description="Helical" evidence="1">
    <location>
        <begin position="21"/>
        <end position="38"/>
    </location>
</feature>
<dbReference type="EMBL" id="JANFZH010000009">
    <property type="protein sequence ID" value="MCQ4839335.1"/>
    <property type="molecule type" value="Genomic_DNA"/>
</dbReference>
<feature type="transmembrane region" description="Helical" evidence="1">
    <location>
        <begin position="50"/>
        <end position="71"/>
    </location>
</feature>
<keyword evidence="1" id="KW-0812">Transmembrane</keyword>